<dbReference type="OrthoDB" id="680465at2"/>
<feature type="region of interest" description="Disordered" evidence="1">
    <location>
        <begin position="1"/>
        <end position="141"/>
    </location>
</feature>
<keyword evidence="4" id="KW-1185">Reference proteome</keyword>
<dbReference type="InterPro" id="IPR051686">
    <property type="entry name" value="Lipoprotein_DolP"/>
</dbReference>
<dbReference type="PROSITE" id="PS50914">
    <property type="entry name" value="BON"/>
    <property type="match status" value="1"/>
</dbReference>
<reference evidence="3 4" key="1">
    <citation type="submission" date="2020-08" db="EMBL/GenBank/DDBJ databases">
        <title>Genomic Encyclopedia of Type Strains, Phase IV (KMG-IV): sequencing the most valuable type-strain genomes for metagenomic binning, comparative biology and taxonomic classification.</title>
        <authorList>
            <person name="Goeker M."/>
        </authorList>
    </citation>
    <scope>NUCLEOTIDE SEQUENCE [LARGE SCALE GENOMIC DNA]</scope>
    <source>
        <strain evidence="3 4">DSM 25024</strain>
    </source>
</reference>
<proteinExistence type="predicted"/>
<dbReference type="AlphaFoldDB" id="A0A7W6BYL5"/>
<feature type="compositionally biased region" description="Low complexity" evidence="1">
    <location>
        <begin position="271"/>
        <end position="288"/>
    </location>
</feature>
<dbReference type="Pfam" id="PF04972">
    <property type="entry name" value="BON"/>
    <property type="match status" value="1"/>
</dbReference>
<accession>A0A7W6BYL5</accession>
<gene>
    <name evidence="3" type="ORF">GGR05_002206</name>
</gene>
<dbReference type="EMBL" id="JACIDO010000004">
    <property type="protein sequence ID" value="MBB3936056.1"/>
    <property type="molecule type" value="Genomic_DNA"/>
</dbReference>
<feature type="region of interest" description="Disordered" evidence="1">
    <location>
        <begin position="177"/>
        <end position="197"/>
    </location>
</feature>
<evidence type="ECO:0000313" key="3">
    <source>
        <dbReference type="EMBL" id="MBB3936056.1"/>
    </source>
</evidence>
<dbReference type="NCBIfam" id="NF033157">
    <property type="entry name" value="SWFGD_domain"/>
    <property type="match status" value="1"/>
</dbReference>
<feature type="region of interest" description="Disordered" evidence="1">
    <location>
        <begin position="264"/>
        <end position="306"/>
    </location>
</feature>
<organism evidence="3 4">
    <name type="scientific">Aureimonas phyllosphaerae</name>
    <dbReference type="NCBI Taxonomy" id="1166078"/>
    <lineage>
        <taxon>Bacteria</taxon>
        <taxon>Pseudomonadati</taxon>
        <taxon>Pseudomonadota</taxon>
        <taxon>Alphaproteobacteria</taxon>
        <taxon>Hyphomicrobiales</taxon>
        <taxon>Aurantimonadaceae</taxon>
        <taxon>Aureimonas</taxon>
    </lineage>
</organism>
<feature type="compositionally biased region" description="Polar residues" evidence="1">
    <location>
        <begin position="295"/>
        <end position="306"/>
    </location>
</feature>
<dbReference type="Proteomes" id="UP000531216">
    <property type="component" value="Unassembled WGS sequence"/>
</dbReference>
<dbReference type="PANTHER" id="PTHR34606:SF15">
    <property type="entry name" value="BON DOMAIN-CONTAINING PROTEIN"/>
    <property type="match status" value="1"/>
</dbReference>
<feature type="compositionally biased region" description="Basic and acidic residues" evidence="1">
    <location>
        <begin position="82"/>
        <end position="96"/>
    </location>
</feature>
<feature type="compositionally biased region" description="Basic and acidic residues" evidence="1">
    <location>
        <begin position="1"/>
        <end position="47"/>
    </location>
</feature>
<protein>
    <submittedName>
        <fullName evidence="3">Osmotically-inducible protein OsmY</fullName>
    </submittedName>
</protein>
<sequence length="306" mass="34664">MSDYRNFGDRNRPRYDDERNGSLNERDARRRAAYGERDAYGEWDRDNYGQNTETGYGRERANADRYGSYSRNSSQASFGGAYDDRYDRNDSYRDQRSSYGPSRYAGRNDYGQTSSYDDYANRDRYRQSSGYGRDYSSDRGYGYGSSSYNAARDEDRGFFERAGDEIASWFGDRDAERRREADKQFGGRGPKGYTRSDERIRDDVNDRLTDDHYIDASDIEVTVKDREVTLAGHVPSRDQKRRAEDLVERISGVSHVQNNLRVETGSGGLFGTSSTTATSTTGSTATTGEIGGARSWSTDTTVKTIS</sequence>
<evidence type="ECO:0000259" key="2">
    <source>
        <dbReference type="PROSITE" id="PS50914"/>
    </source>
</evidence>
<dbReference type="InterPro" id="IPR047800">
    <property type="entry name" value="SWFGD_dom"/>
</dbReference>
<feature type="compositionally biased region" description="Low complexity" evidence="1">
    <location>
        <begin position="128"/>
        <end position="141"/>
    </location>
</feature>
<dbReference type="SMART" id="SM00749">
    <property type="entry name" value="BON"/>
    <property type="match status" value="1"/>
</dbReference>
<name>A0A7W6BYL5_9HYPH</name>
<dbReference type="InterPro" id="IPR007055">
    <property type="entry name" value="BON_dom"/>
</dbReference>
<comment type="caution">
    <text evidence="3">The sequence shown here is derived from an EMBL/GenBank/DDBJ whole genome shotgun (WGS) entry which is preliminary data.</text>
</comment>
<dbReference type="RefSeq" id="WP_090963453.1">
    <property type="nucleotide sequence ID" value="NZ_FOOA01000009.1"/>
</dbReference>
<dbReference type="PANTHER" id="PTHR34606">
    <property type="entry name" value="BON DOMAIN-CONTAINING PROTEIN"/>
    <property type="match status" value="1"/>
</dbReference>
<dbReference type="InterPro" id="IPR014004">
    <property type="entry name" value="Transpt-assoc_nodulatn_dom_bac"/>
</dbReference>
<evidence type="ECO:0000256" key="1">
    <source>
        <dbReference type="SAM" id="MobiDB-lite"/>
    </source>
</evidence>
<evidence type="ECO:0000313" key="4">
    <source>
        <dbReference type="Proteomes" id="UP000531216"/>
    </source>
</evidence>
<feature type="domain" description="BON" evidence="2">
    <location>
        <begin position="196"/>
        <end position="264"/>
    </location>
</feature>
<dbReference type="Gene3D" id="3.30.1340.30">
    <property type="match status" value="1"/>
</dbReference>